<dbReference type="Proteomes" id="UP000778970">
    <property type="component" value="Unassembled WGS sequence"/>
</dbReference>
<evidence type="ECO:0000313" key="2">
    <source>
        <dbReference type="Proteomes" id="UP000778970"/>
    </source>
</evidence>
<gene>
    <name evidence="1" type="ORF">CKO21_02660</name>
</gene>
<accession>A0A934QFP1</accession>
<proteinExistence type="predicted"/>
<evidence type="ECO:0000313" key="1">
    <source>
        <dbReference type="EMBL" id="MBK1696143.1"/>
    </source>
</evidence>
<reference evidence="1" key="1">
    <citation type="submission" date="2017-08" db="EMBL/GenBank/DDBJ databases">
        <authorList>
            <person name="Imhoff J.F."/>
            <person name="Rahn T."/>
            <person name="Kuenzel S."/>
            <person name="Neulinger S.C."/>
        </authorList>
    </citation>
    <scope>NUCLEOTIDE SEQUENCE</scope>
    <source>
        <strain evidence="1">DSM 9154</strain>
    </source>
</reference>
<protein>
    <submittedName>
        <fullName evidence="1">Uncharacterized protein</fullName>
    </submittedName>
</protein>
<organism evidence="1 2">
    <name type="scientific">Rhodovibrio salinarum</name>
    <dbReference type="NCBI Taxonomy" id="1087"/>
    <lineage>
        <taxon>Bacteria</taxon>
        <taxon>Pseudomonadati</taxon>
        <taxon>Pseudomonadota</taxon>
        <taxon>Alphaproteobacteria</taxon>
        <taxon>Rhodospirillales</taxon>
        <taxon>Rhodovibrionaceae</taxon>
        <taxon>Rhodovibrio</taxon>
    </lineage>
</organism>
<dbReference type="AlphaFoldDB" id="A0A934QFP1"/>
<comment type="caution">
    <text evidence="1">The sequence shown here is derived from an EMBL/GenBank/DDBJ whole genome shotgun (WGS) entry which is preliminary data.</text>
</comment>
<sequence length="198" mass="21375">MAQFRQGQKAKAGIHDSDCPALGMPEIDPEVLLADIQDEAVVAYLQEVRPVYERLKRVLGQFSGVFILAQTTRRNVDRDRPLVTTAREQLAQAADAAGRIVPPGRARRHHACLLEVAEHLTAVSDALTRRVDLLVPDSHDLSEAMRRLYAAHARLLAVSDERAGMTPVDFSQACCCGSAAAGGQGSGAGEKTAEIETH</sequence>
<keyword evidence="2" id="KW-1185">Reference proteome</keyword>
<dbReference type="EMBL" id="NRRE01000011">
    <property type="protein sequence ID" value="MBK1696143.1"/>
    <property type="molecule type" value="Genomic_DNA"/>
</dbReference>
<dbReference type="RefSeq" id="WP_037255845.1">
    <property type="nucleotide sequence ID" value="NZ_NRRE01000011.1"/>
</dbReference>
<name>A0A934QFP1_9PROT</name>
<reference evidence="1" key="2">
    <citation type="journal article" date="2020" name="Microorganisms">
        <title>Osmotic Adaptation and Compatible Solute Biosynthesis of Phototrophic Bacteria as Revealed from Genome Analyses.</title>
        <authorList>
            <person name="Imhoff J.F."/>
            <person name="Rahn T."/>
            <person name="Kunzel S."/>
            <person name="Keller A."/>
            <person name="Neulinger S.C."/>
        </authorList>
    </citation>
    <scope>NUCLEOTIDE SEQUENCE</scope>
    <source>
        <strain evidence="1">DSM 9154</strain>
    </source>
</reference>